<evidence type="ECO:0008006" key="6">
    <source>
        <dbReference type="Google" id="ProtNLM"/>
    </source>
</evidence>
<keyword evidence="1" id="KW-0812">Transmembrane</keyword>
<evidence type="ECO:0000313" key="4">
    <source>
        <dbReference type="EMBL" id="PQJ53433.1"/>
    </source>
</evidence>
<dbReference type="OrthoDB" id="7207054at2"/>
<feature type="domain" description="Inner membrane protein YqiJ OB-fold" evidence="2">
    <location>
        <begin position="137"/>
        <end position="194"/>
    </location>
</feature>
<feature type="transmembrane region" description="Helical" evidence="1">
    <location>
        <begin position="12"/>
        <end position="34"/>
    </location>
</feature>
<dbReference type="EMBL" id="MSCH01000003">
    <property type="protein sequence ID" value="PQJ53433.1"/>
    <property type="molecule type" value="Genomic_DNA"/>
</dbReference>
<organism evidence="4 5">
    <name type="scientific">Psychrosphaera saromensis</name>
    <dbReference type="NCBI Taxonomy" id="716813"/>
    <lineage>
        <taxon>Bacteria</taxon>
        <taxon>Pseudomonadati</taxon>
        <taxon>Pseudomonadota</taxon>
        <taxon>Gammaproteobacteria</taxon>
        <taxon>Alteromonadales</taxon>
        <taxon>Pseudoalteromonadaceae</taxon>
        <taxon>Psychrosphaera</taxon>
    </lineage>
</organism>
<proteinExistence type="predicted"/>
<keyword evidence="1" id="KW-0472">Membrane</keyword>
<name>A0A2S7UU12_9GAMM</name>
<dbReference type="Proteomes" id="UP000239007">
    <property type="component" value="Unassembled WGS sequence"/>
</dbReference>
<comment type="caution">
    <text evidence="4">The sequence shown here is derived from an EMBL/GenBank/DDBJ whole genome shotgun (WGS) entry which is preliminary data.</text>
</comment>
<evidence type="ECO:0000256" key="1">
    <source>
        <dbReference type="SAM" id="Phobius"/>
    </source>
</evidence>
<evidence type="ECO:0000259" key="3">
    <source>
        <dbReference type="Pfam" id="PF21001"/>
    </source>
</evidence>
<evidence type="ECO:0000259" key="2">
    <source>
        <dbReference type="Pfam" id="PF07290"/>
    </source>
</evidence>
<reference evidence="4 5" key="1">
    <citation type="submission" date="2016-12" db="EMBL/GenBank/DDBJ databases">
        <title>Diversity of luminous bacteria.</title>
        <authorList>
            <person name="Yoshizawa S."/>
            <person name="Kogure K."/>
        </authorList>
    </citation>
    <scope>NUCLEOTIDE SEQUENCE [LARGE SCALE GENOMIC DNA]</scope>
    <source>
        <strain evidence="4 5">SA4-48</strain>
    </source>
</reference>
<dbReference type="InterPro" id="IPR010840">
    <property type="entry name" value="YqiJ_OB"/>
</dbReference>
<gene>
    <name evidence="4" type="ORF">BTO11_06960</name>
</gene>
<accession>A0A2S7UU12</accession>
<dbReference type="Pfam" id="PF21001">
    <property type="entry name" value="YqiJ_N"/>
    <property type="match status" value="1"/>
</dbReference>
<dbReference type="Pfam" id="PF07290">
    <property type="entry name" value="YqiJ_OB"/>
    <property type="match status" value="1"/>
</dbReference>
<evidence type="ECO:0000313" key="5">
    <source>
        <dbReference type="Proteomes" id="UP000239007"/>
    </source>
</evidence>
<feature type="transmembrane region" description="Helical" evidence="1">
    <location>
        <begin position="99"/>
        <end position="122"/>
    </location>
</feature>
<keyword evidence="5" id="KW-1185">Reference proteome</keyword>
<protein>
    <recommendedName>
        <fullName evidence="6">DUF1449 domain-containing protein</fullName>
    </recommendedName>
</protein>
<dbReference type="AlphaFoldDB" id="A0A2S7UU12"/>
<feature type="domain" description="Inner membrane protein YqiJ N-terminal" evidence="3">
    <location>
        <begin position="12"/>
        <end position="112"/>
    </location>
</feature>
<sequence length="206" mass="22747">MFIEFLTHTTNGPYFFALCFLIILFTVEVLGLLVGMSLSHAFDSAIDFDVDTDVGGHLTLLGLGKVPLIIWLTFFFGLFTLIGYGANAISYSLVGYMPIWVSIIPVSIASFTINGFLCNLFAKLFPKIETTAVSTDTFAGRVATITIGDATYTKFAMGVVLDEHETSHNVRMQSMDEDVILSQHHKVILVKKIDNSAIWLAMPYES</sequence>
<dbReference type="RefSeq" id="WP_105051918.1">
    <property type="nucleotide sequence ID" value="NZ_BMYG01000003.1"/>
</dbReference>
<feature type="transmembrane region" description="Helical" evidence="1">
    <location>
        <begin position="68"/>
        <end position="93"/>
    </location>
</feature>
<keyword evidence="1" id="KW-1133">Transmembrane helix</keyword>
<dbReference type="InterPro" id="IPR048376">
    <property type="entry name" value="YqiJ_N"/>
</dbReference>